<dbReference type="GeneID" id="6295426"/>
<sequence>MFRRPNRMNRPPMVSSKPSTSSSPITDMFAEASDSVRSMHEIGSILRNDDIPIDSREYFLRFVNTSLQQDLTKQQRRNVKIFTELFVRIDKDMRMFREFLNLAVHMAEHFNFENHSLVYAFRNISLSEHFTSFVDFARRRNPIIEKNSPLQLFLTLGMSIIRLAFKKQGEMMHQVNAAKEKESLMKEYKLLSENMSKRLIVMDFGEMLNSQKSQSYEKDLDTFDKDDDDYDDDDEDGEDVEVSKPTVFETKATIETIIEESEEAKELEEGDVKVEAKDKVEEDEDDDDVEDVIENLLYSEDHDSGILGCDNESDDENNNHILKLSSSDPSDGILKTLNNGNTEVNLEELNSFVVNKIGPVVYDTLTSHKDEPIIRFKNHNVQNIVDFISSETVGGNADVDTKN</sequence>
<dbReference type="Proteomes" id="UP000011274">
    <property type="component" value="Segment"/>
</dbReference>
<organismHost>
    <name type="scientific">Musca domestica</name>
    <name type="common">House fly</name>
    <dbReference type="NCBI Taxonomy" id="7370"/>
</organismHost>
<name>B2YG62_MHVB</name>
<feature type="compositionally biased region" description="Acidic residues" evidence="1">
    <location>
        <begin position="224"/>
        <end position="240"/>
    </location>
</feature>
<proteinExistence type="predicted"/>
<evidence type="ECO:0000313" key="3">
    <source>
        <dbReference type="Proteomes" id="UP000011274"/>
    </source>
</evidence>
<dbReference type="KEGG" id="vg:6295426"/>
<feature type="region of interest" description="Disordered" evidence="1">
    <location>
        <begin position="1"/>
        <end position="25"/>
    </location>
</feature>
<dbReference type="RefSeq" id="YP_001883413.1">
    <property type="nucleotide sequence ID" value="NC_010671.1"/>
</dbReference>
<feature type="region of interest" description="Disordered" evidence="1">
    <location>
        <begin position="262"/>
        <end position="288"/>
    </location>
</feature>
<keyword evidence="3" id="KW-1185">Reference proteome</keyword>
<accession>B2YG62</accession>
<evidence type="ECO:0000256" key="1">
    <source>
        <dbReference type="SAM" id="MobiDB-lite"/>
    </source>
</evidence>
<feature type="region of interest" description="Disordered" evidence="1">
    <location>
        <begin position="212"/>
        <end position="245"/>
    </location>
</feature>
<dbReference type="EMBL" id="EU522111">
    <property type="protein sequence ID" value="ACD03544.1"/>
    <property type="molecule type" value="Genomic_DNA"/>
</dbReference>
<feature type="compositionally biased region" description="Low complexity" evidence="1">
    <location>
        <begin position="8"/>
        <end position="24"/>
    </location>
</feature>
<gene>
    <name evidence="2" type="ORF">MdSGHV085</name>
</gene>
<reference evidence="2 3" key="1">
    <citation type="journal article" date="2008" name="Virology">
        <title>Sequence analysis of a non-classified, non-occluded DNA virus that causes salivary gland hypertrophy of Musca domestica, MdSGHV.</title>
        <authorList>
            <person name="Garcia-Maruniak A."/>
            <person name="Maruniak J.E."/>
            <person name="Farmerie W."/>
            <person name="Boucias D.G."/>
        </authorList>
    </citation>
    <scope>NUCLEOTIDE SEQUENCE [LARGE SCALE GENOMIC DNA]</scope>
    <source>
        <strain evidence="3">Isolate Musca domestica/United States/Boucias/-</strain>
    </source>
</reference>
<evidence type="ECO:0000313" key="2">
    <source>
        <dbReference type="EMBL" id="ACD03544.1"/>
    </source>
</evidence>
<protein>
    <submittedName>
        <fullName evidence="2">Uncharacterized protein</fullName>
    </submittedName>
</protein>
<feature type="compositionally biased region" description="Basic and acidic residues" evidence="1">
    <location>
        <begin position="270"/>
        <end position="280"/>
    </location>
</feature>
<organism evidence="2 3">
    <name type="scientific">Musca hytrovirus</name>
    <name type="common">isolate Musca domestica/United States/Boucias/-</name>
    <name type="synonym">MHV</name>
    <dbReference type="NCBI Taxonomy" id="523909"/>
    <lineage>
        <taxon>Viruses</taxon>
        <taxon>Viruses incertae sedis</taxon>
        <taxon>Naldaviricetes</taxon>
        <taxon>Lefavirales</taxon>
        <taxon>Hytrosaviridae</taxon>
        <taxon>Muscavirus</taxon>
        <taxon>Muscavirus musdomesticae</taxon>
    </lineage>
</organism>